<evidence type="ECO:0000259" key="2">
    <source>
        <dbReference type="Pfam" id="PF18126"/>
    </source>
</evidence>
<accession>A0A077R7U8</accession>
<name>A0A077R7U8_9BASI</name>
<dbReference type="EMBL" id="HG529636">
    <property type="protein sequence ID" value="CDI55097.1"/>
    <property type="molecule type" value="Genomic_DNA"/>
</dbReference>
<feature type="compositionally biased region" description="Low complexity" evidence="1">
    <location>
        <begin position="36"/>
        <end position="49"/>
    </location>
</feature>
<proteinExistence type="predicted"/>
<dbReference type="Pfam" id="PF18126">
    <property type="entry name" value="Mitoc_mL59"/>
    <property type="match status" value="1"/>
</dbReference>
<dbReference type="GO" id="GO:0003735">
    <property type="term" value="F:structural constituent of ribosome"/>
    <property type="evidence" value="ECO:0007669"/>
    <property type="project" value="InterPro"/>
</dbReference>
<dbReference type="PANTHER" id="PTHR28041">
    <property type="entry name" value="54S RIBOSOMAL PROTEIN L25, MITOCHONDRIAL"/>
    <property type="match status" value="1"/>
</dbReference>
<dbReference type="InterPro" id="IPR040922">
    <property type="entry name" value="Ribosomal_mL59_dom"/>
</dbReference>
<dbReference type="GO" id="GO:0005762">
    <property type="term" value="C:mitochondrial large ribosomal subunit"/>
    <property type="evidence" value="ECO:0007669"/>
    <property type="project" value="InterPro"/>
</dbReference>
<protein>
    <recommendedName>
        <fullName evidence="2">Large ribosomal subunit protein mL59 domain-containing protein</fullName>
    </recommendedName>
</protein>
<evidence type="ECO:0000313" key="3">
    <source>
        <dbReference type="EMBL" id="CDI55097.1"/>
    </source>
</evidence>
<sequence length="225" mass="25192">MALRHTLLKAAANKNMSTYGSVLDRFLISNTSSASSSASASASRTSTASLFEPTKSTTTGCWHPPKYSLRRQAKLVREAALTGQLELLPDGPKTSRLTQRLARFQKTNAFEHTSNEYEYVPKLKASSEIGLSRPKVLGERVIKPTQRMTKHDREQAFRAAMEFARGVGPYSGRAKIFKGSRVDKHKQVRVQDVKAKLESMETTKKEWKLVSITNLFEVHEFGQVC</sequence>
<reference evidence="3" key="1">
    <citation type="journal article" date="2014" name="Genome Biol. Evol.">
        <title>Gene Loss Rather Than Gene Gain Is Associated with a Host Jump from Monocots to Dicots in the Smut Fungus Melanopsichium pennsylvanicum.</title>
        <authorList>
            <person name="Sharma R."/>
            <person name="Mishra B."/>
            <person name="Runge F."/>
            <person name="Thines M."/>
        </authorList>
    </citation>
    <scope>NUCLEOTIDE SEQUENCE</scope>
    <source>
        <strain evidence="3">4</strain>
    </source>
</reference>
<dbReference type="AlphaFoldDB" id="A0A077R7U8"/>
<organism evidence="3">
    <name type="scientific">Melanopsichium pennsylvanicum 4</name>
    <dbReference type="NCBI Taxonomy" id="1398559"/>
    <lineage>
        <taxon>Eukaryota</taxon>
        <taxon>Fungi</taxon>
        <taxon>Dikarya</taxon>
        <taxon>Basidiomycota</taxon>
        <taxon>Ustilaginomycotina</taxon>
        <taxon>Ustilaginomycetes</taxon>
        <taxon>Ustilaginales</taxon>
        <taxon>Ustilaginaceae</taxon>
        <taxon>Melanopsichium</taxon>
    </lineage>
</organism>
<dbReference type="PANTHER" id="PTHR28041:SF1">
    <property type="entry name" value="LARGE RIBOSOMAL SUBUNIT PROTEIN ML59"/>
    <property type="match status" value="1"/>
</dbReference>
<evidence type="ECO:0000256" key="1">
    <source>
        <dbReference type="SAM" id="MobiDB-lite"/>
    </source>
</evidence>
<feature type="region of interest" description="Disordered" evidence="1">
    <location>
        <begin position="36"/>
        <end position="57"/>
    </location>
</feature>
<dbReference type="InterPro" id="IPR037507">
    <property type="entry name" value="Ribosomal_mL59"/>
</dbReference>
<feature type="domain" description="Large ribosomal subunit protein mL59" evidence="2">
    <location>
        <begin position="23"/>
        <end position="208"/>
    </location>
</feature>